<name>A0ABR1E0P3_NECAM</name>
<evidence type="ECO:0000313" key="1">
    <source>
        <dbReference type="EMBL" id="KAK6755291.1"/>
    </source>
</evidence>
<dbReference type="EMBL" id="JAVFWL010000005">
    <property type="protein sequence ID" value="KAK6755291.1"/>
    <property type="molecule type" value="Genomic_DNA"/>
</dbReference>
<protein>
    <submittedName>
        <fullName evidence="1">Uncharacterized protein</fullName>
    </submittedName>
</protein>
<organism evidence="1 2">
    <name type="scientific">Necator americanus</name>
    <name type="common">Human hookworm</name>
    <dbReference type="NCBI Taxonomy" id="51031"/>
    <lineage>
        <taxon>Eukaryota</taxon>
        <taxon>Metazoa</taxon>
        <taxon>Ecdysozoa</taxon>
        <taxon>Nematoda</taxon>
        <taxon>Chromadorea</taxon>
        <taxon>Rhabditida</taxon>
        <taxon>Rhabditina</taxon>
        <taxon>Rhabditomorpha</taxon>
        <taxon>Strongyloidea</taxon>
        <taxon>Ancylostomatidae</taxon>
        <taxon>Bunostominae</taxon>
        <taxon>Necator</taxon>
    </lineage>
</organism>
<proteinExistence type="predicted"/>
<gene>
    <name evidence="1" type="primary">Necator_chrV.g18746</name>
    <name evidence="1" type="ORF">RB195_013955</name>
</gene>
<accession>A0ABR1E0P3</accession>
<reference evidence="1 2" key="1">
    <citation type="submission" date="2023-08" db="EMBL/GenBank/DDBJ databases">
        <title>A Necator americanus chromosomal reference genome.</title>
        <authorList>
            <person name="Ilik V."/>
            <person name="Petrzelkova K.J."/>
            <person name="Pardy F."/>
            <person name="Fuh T."/>
            <person name="Niatou-Singa F.S."/>
            <person name="Gouil Q."/>
            <person name="Baker L."/>
            <person name="Ritchie M.E."/>
            <person name="Jex A.R."/>
            <person name="Gazzola D."/>
            <person name="Li H."/>
            <person name="Toshio Fujiwara R."/>
            <person name="Zhan B."/>
            <person name="Aroian R.V."/>
            <person name="Pafco B."/>
            <person name="Schwarz E.M."/>
        </authorList>
    </citation>
    <scope>NUCLEOTIDE SEQUENCE [LARGE SCALE GENOMIC DNA]</scope>
    <source>
        <strain evidence="1 2">Aroian</strain>
        <tissue evidence="1">Whole animal</tissue>
    </source>
</reference>
<sequence length="165" mass="18481">MMQARRFKYDVMEMTETRRRHLLNAVYDTGKELFLGTCDSRGVGVLVNTNIAININSFEKLATRIGRSRMGRSGPTPALTAFVAAAKHQATKKKSKLSIWTWRSSTEKIIPSTRSPPLYPGRGSYPMEGIMMKLTTSSSVKGLAWDVAVVPKFYTKSTIAFFFDC</sequence>
<keyword evidence="2" id="KW-1185">Reference proteome</keyword>
<dbReference type="Proteomes" id="UP001303046">
    <property type="component" value="Unassembled WGS sequence"/>
</dbReference>
<comment type="caution">
    <text evidence="1">The sequence shown here is derived from an EMBL/GenBank/DDBJ whole genome shotgun (WGS) entry which is preliminary data.</text>
</comment>
<evidence type="ECO:0000313" key="2">
    <source>
        <dbReference type="Proteomes" id="UP001303046"/>
    </source>
</evidence>